<dbReference type="PANTHER" id="PTHR45766:SF6">
    <property type="entry name" value="SWI_SNF-RELATED MATRIX-ASSOCIATED ACTIN-DEPENDENT REGULATOR OF CHROMATIN SUBFAMILY A-LIKE PROTEIN 1"/>
    <property type="match status" value="1"/>
</dbReference>
<dbReference type="SMART" id="SM00487">
    <property type="entry name" value="DEXDc"/>
    <property type="match status" value="1"/>
</dbReference>
<dbReference type="RefSeq" id="WP_066085165.1">
    <property type="nucleotide sequence ID" value="NZ_LRVM01000002.1"/>
</dbReference>
<dbReference type="PROSITE" id="PS51194">
    <property type="entry name" value="HELICASE_CTER"/>
    <property type="match status" value="1"/>
</dbReference>
<dbReference type="STRING" id="36847.CLNEO_09130"/>
<dbReference type="EMBL" id="LRVM01000002">
    <property type="protein sequence ID" value="KXL53687.1"/>
    <property type="molecule type" value="Genomic_DNA"/>
</dbReference>
<evidence type="ECO:0000256" key="2">
    <source>
        <dbReference type="ARBA" id="ARBA00022801"/>
    </source>
</evidence>
<dbReference type="GO" id="GO:0016787">
    <property type="term" value="F:hydrolase activity"/>
    <property type="evidence" value="ECO:0007669"/>
    <property type="project" value="UniProtKB-KW"/>
</dbReference>
<comment type="caution">
    <text evidence="7">The sequence shown here is derived from an EMBL/GenBank/DDBJ whole genome shotgun (WGS) entry which is preliminary data.</text>
</comment>
<keyword evidence="3" id="KW-0347">Helicase</keyword>
<dbReference type="InterPro" id="IPR001650">
    <property type="entry name" value="Helicase_C-like"/>
</dbReference>
<evidence type="ECO:0000259" key="5">
    <source>
        <dbReference type="PROSITE" id="PS51192"/>
    </source>
</evidence>
<dbReference type="InterPro" id="IPR038718">
    <property type="entry name" value="SNF2-like_sf"/>
</dbReference>
<evidence type="ECO:0000256" key="3">
    <source>
        <dbReference type="ARBA" id="ARBA00022806"/>
    </source>
</evidence>
<evidence type="ECO:0000313" key="8">
    <source>
        <dbReference type="Proteomes" id="UP000070539"/>
    </source>
</evidence>
<dbReference type="GO" id="GO:0005524">
    <property type="term" value="F:ATP binding"/>
    <property type="evidence" value="ECO:0007669"/>
    <property type="project" value="UniProtKB-KW"/>
</dbReference>
<sequence length="1095" mass="125950">MGINSSFKPPKMIDNKRNGRVIDEIKDNIRKGSKLSVISAYFTIYAFSELKKELSHIDNMRFIFTEPTFINKDAELIREYYLEKRNELSISGNEFEIKLRNEMKQAAIAKECARWLEDKVQIKSLKVPNAAQPRLVYIENQNTDTSISGTVDFTSDGLGITKSDRIDSNMCIYGKELSWTFLKQFDDLWSDPNAVEDVKEQVLEHMRVLYKENTTEFIYFVTLYHIFEKYLDELTEDNIVKSKTGFKETEIWNKLYKFQQDGVMGIIDKIEKHNGCILADSVGLGKTFTALAVIKYYELRNDRVLVLTPKKLHENWSVYTQNDKRNLFSKDRFNYDVLNHTDLSRDGGYSGEINLSTINWANYDLVMIDESHNFRNNSPVKGRITRYEKLMNEVIKAGVKTKILMLSATPVNNRMNDIKNQIAFITEGKSGAFADVGLNNLEHILRKAQLVFNKWSSLSDEERTTDTFVEMMDLDYFKLLDTVTIARSRKHIEKYYNLAEIGKFPERMPPKNKYTDIDLKGEFPSISEVNKQIKKLTLCVYSPLAYVRGEMRNFYSEKYDAKVGNSIFKQTDRESSLVDLMRVNILKRMESSIHSFSLTVEKILTQIIETITSIEDFKSGALNISVSQNITESDEEEDFDAFSVGNAVKVNLADMDLIKWKQDLLWDKEQLQYLLDEARKITPERDAKLKELKKVIKDKLENPINENNKKIIIFSAFADTAAYLYMNLSPYLNEFGIASAVVSGSTDNKTTLNIPKELKKQIKISDLNTVLTLFSPVSKERAKIFPEMNGEIDLLIGTDCISEGQNLQDCDFLINYDIHWNPVRIIQRFGRIDRIGSKNGKIQLVNFWPTKDLDEYINLQQRVKGRMVLLDVSATGEENLIEQNESREMKDLEYRKKQLISLQNTVVDLEDISGGISITDLTFSDFKADLMEALKENRKQLNDAPHGMYAVATIPDSVKDVVKPGVIFTLKQSKGAKQTKEQNPQFPYYMAYVTDDGEVKLNFVHAKKILDIYKKLCKGQKEILQDIIAEFNEQTDDGRNMDEYTILLQQAIENLIGKKQEVGVASLFSKGGGIISHENFDGIEDFELITFLVIK</sequence>
<proteinExistence type="predicted"/>
<dbReference type="InterPro" id="IPR014001">
    <property type="entry name" value="Helicase_ATP-bd"/>
</dbReference>
<gene>
    <name evidence="7" type="primary">rapA</name>
    <name evidence="7" type="ORF">CLNEO_09130</name>
</gene>
<dbReference type="SUPFAM" id="SSF52540">
    <property type="entry name" value="P-loop containing nucleoside triphosphate hydrolases"/>
    <property type="match status" value="2"/>
</dbReference>
<keyword evidence="8" id="KW-1185">Reference proteome</keyword>
<dbReference type="OrthoDB" id="9814088at2"/>
<dbReference type="GO" id="GO:0031297">
    <property type="term" value="P:replication fork processing"/>
    <property type="evidence" value="ECO:0007669"/>
    <property type="project" value="TreeGrafter"/>
</dbReference>
<dbReference type="Gene3D" id="3.40.50.10810">
    <property type="entry name" value="Tandem AAA-ATPase domain"/>
    <property type="match status" value="1"/>
</dbReference>
<feature type="domain" description="Helicase C-terminal" evidence="6">
    <location>
        <begin position="688"/>
        <end position="881"/>
    </location>
</feature>
<dbReference type="PROSITE" id="PS51192">
    <property type="entry name" value="HELICASE_ATP_BIND_1"/>
    <property type="match status" value="1"/>
</dbReference>
<name>A0A136WGU7_9FIRM</name>
<evidence type="ECO:0000259" key="6">
    <source>
        <dbReference type="PROSITE" id="PS51194"/>
    </source>
</evidence>
<evidence type="ECO:0000313" key="7">
    <source>
        <dbReference type="EMBL" id="KXL53687.1"/>
    </source>
</evidence>
<protein>
    <submittedName>
        <fullName evidence="7">RNA polymerase-associated protein RapA</fullName>
    </submittedName>
</protein>
<dbReference type="GO" id="GO:0004386">
    <property type="term" value="F:helicase activity"/>
    <property type="evidence" value="ECO:0007669"/>
    <property type="project" value="UniProtKB-KW"/>
</dbReference>
<evidence type="ECO:0000256" key="4">
    <source>
        <dbReference type="ARBA" id="ARBA00022840"/>
    </source>
</evidence>
<dbReference type="InterPro" id="IPR057342">
    <property type="entry name" value="DEXDc_RapA"/>
</dbReference>
<evidence type="ECO:0000256" key="1">
    <source>
        <dbReference type="ARBA" id="ARBA00022741"/>
    </source>
</evidence>
<dbReference type="PATRIC" id="fig|36847.3.peg.1073"/>
<accession>A0A136WGU7</accession>
<dbReference type="GO" id="GO:0006281">
    <property type="term" value="P:DNA repair"/>
    <property type="evidence" value="ECO:0007669"/>
    <property type="project" value="TreeGrafter"/>
</dbReference>
<dbReference type="CDD" id="cd10311">
    <property type="entry name" value="PLDc_N_DEXD_c"/>
    <property type="match status" value="1"/>
</dbReference>
<feature type="domain" description="Helicase ATP-binding" evidence="5">
    <location>
        <begin position="267"/>
        <end position="428"/>
    </location>
</feature>
<dbReference type="InterPro" id="IPR049730">
    <property type="entry name" value="SNF2/RAD54-like_C"/>
</dbReference>
<dbReference type="InterPro" id="IPR000330">
    <property type="entry name" value="SNF2_N"/>
</dbReference>
<dbReference type="Pfam" id="PF00271">
    <property type="entry name" value="Helicase_C"/>
    <property type="match status" value="1"/>
</dbReference>
<dbReference type="Proteomes" id="UP000070539">
    <property type="component" value="Unassembled WGS sequence"/>
</dbReference>
<organism evidence="7 8">
    <name type="scientific">Anaerotignum neopropionicum</name>
    <dbReference type="NCBI Taxonomy" id="36847"/>
    <lineage>
        <taxon>Bacteria</taxon>
        <taxon>Bacillati</taxon>
        <taxon>Bacillota</taxon>
        <taxon>Clostridia</taxon>
        <taxon>Lachnospirales</taxon>
        <taxon>Anaerotignaceae</taxon>
        <taxon>Anaerotignum</taxon>
    </lineage>
</organism>
<dbReference type="Pfam" id="PF00176">
    <property type="entry name" value="SNF2-rel_dom"/>
    <property type="match status" value="1"/>
</dbReference>
<keyword evidence="2" id="KW-0378">Hydrolase</keyword>
<dbReference type="SMART" id="SM00490">
    <property type="entry name" value="HELICc"/>
    <property type="match status" value="1"/>
</dbReference>
<dbReference type="PANTHER" id="PTHR45766">
    <property type="entry name" value="DNA ANNEALING HELICASE AND ENDONUCLEASE ZRANB3 FAMILY MEMBER"/>
    <property type="match status" value="1"/>
</dbReference>
<dbReference type="AlphaFoldDB" id="A0A136WGU7"/>
<dbReference type="CDD" id="cd18793">
    <property type="entry name" value="SF2_C_SNF"/>
    <property type="match status" value="1"/>
</dbReference>
<dbReference type="Gene3D" id="3.40.50.300">
    <property type="entry name" value="P-loop containing nucleotide triphosphate hydrolases"/>
    <property type="match status" value="1"/>
</dbReference>
<reference evidence="7 8" key="1">
    <citation type="submission" date="2016-01" db="EMBL/GenBank/DDBJ databases">
        <title>Genome sequence of Clostridium neopropionicum X4, DSM-3847.</title>
        <authorList>
            <person name="Poehlein A."/>
            <person name="Beck M.H."/>
            <person name="Bengelsdorf F.R."/>
            <person name="Daniel R."/>
            <person name="Duerre P."/>
        </authorList>
    </citation>
    <scope>NUCLEOTIDE SEQUENCE [LARGE SCALE GENOMIC DNA]</scope>
    <source>
        <strain evidence="7 8">DSM-3847</strain>
    </source>
</reference>
<keyword evidence="1" id="KW-0547">Nucleotide-binding</keyword>
<keyword evidence="4" id="KW-0067">ATP-binding</keyword>
<dbReference type="CDD" id="cd18011">
    <property type="entry name" value="DEXDc_RapA"/>
    <property type="match status" value="1"/>
</dbReference>
<dbReference type="InterPro" id="IPR027417">
    <property type="entry name" value="P-loop_NTPase"/>
</dbReference>